<proteinExistence type="inferred from homology"/>
<comment type="caution">
    <text evidence="8">The sequence shown here is derived from an EMBL/GenBank/DDBJ whole genome shotgun (WGS) entry which is preliminary data.</text>
</comment>
<accession>A0A3M2M344</accession>
<evidence type="ECO:0000313" key="8">
    <source>
        <dbReference type="EMBL" id="RMI41538.1"/>
    </source>
</evidence>
<dbReference type="RefSeq" id="WP_122183608.1">
    <property type="nucleotide sequence ID" value="NZ_RFFJ01000044.1"/>
</dbReference>
<evidence type="ECO:0000256" key="7">
    <source>
        <dbReference type="SAM" id="Phobius"/>
    </source>
</evidence>
<dbReference type="Proteomes" id="UP000278673">
    <property type="component" value="Unassembled WGS sequence"/>
</dbReference>
<feature type="transmembrane region" description="Helical" evidence="7">
    <location>
        <begin position="126"/>
        <end position="144"/>
    </location>
</feature>
<evidence type="ECO:0000256" key="5">
    <source>
        <dbReference type="ARBA" id="ARBA00022989"/>
    </source>
</evidence>
<dbReference type="Pfam" id="PF03994">
    <property type="entry name" value="DUF350"/>
    <property type="match status" value="1"/>
</dbReference>
<evidence type="ECO:0000256" key="3">
    <source>
        <dbReference type="ARBA" id="ARBA00022475"/>
    </source>
</evidence>
<feature type="transmembrane region" description="Helical" evidence="7">
    <location>
        <begin position="49"/>
        <end position="69"/>
    </location>
</feature>
<evidence type="ECO:0000256" key="6">
    <source>
        <dbReference type="ARBA" id="ARBA00023136"/>
    </source>
</evidence>
<keyword evidence="5 7" id="KW-1133">Transmembrane helix</keyword>
<evidence type="ECO:0000256" key="1">
    <source>
        <dbReference type="ARBA" id="ARBA00004651"/>
    </source>
</evidence>
<feature type="transmembrane region" description="Helical" evidence="7">
    <location>
        <begin position="81"/>
        <end position="106"/>
    </location>
</feature>
<dbReference type="InterPro" id="IPR007140">
    <property type="entry name" value="DUF350"/>
</dbReference>
<protein>
    <submittedName>
        <fullName evidence="8">DUF350 domain-containing protein</fullName>
    </submittedName>
</protein>
<comment type="similarity">
    <text evidence="2">Belongs to the UPF0719 family.</text>
</comment>
<dbReference type="GO" id="GO:0005886">
    <property type="term" value="C:plasma membrane"/>
    <property type="evidence" value="ECO:0007669"/>
    <property type="project" value="UniProtKB-SubCell"/>
</dbReference>
<reference evidence="8 9" key="1">
    <citation type="submission" date="2018-10" db="EMBL/GenBank/DDBJ databases">
        <title>Isolation, diversity and antifungal activity of actinobacteria from wheat.</title>
        <authorList>
            <person name="Han C."/>
        </authorList>
    </citation>
    <scope>NUCLEOTIDE SEQUENCE [LARGE SCALE GENOMIC DNA]</scope>
    <source>
        <strain evidence="8 9">NEAU-YY642</strain>
    </source>
</reference>
<organism evidence="8 9">
    <name type="scientific">Streptomyces triticirhizae</name>
    <dbReference type="NCBI Taxonomy" id="2483353"/>
    <lineage>
        <taxon>Bacteria</taxon>
        <taxon>Bacillati</taxon>
        <taxon>Actinomycetota</taxon>
        <taxon>Actinomycetes</taxon>
        <taxon>Kitasatosporales</taxon>
        <taxon>Streptomycetaceae</taxon>
        <taxon>Streptomyces</taxon>
    </lineage>
</organism>
<keyword evidence="9" id="KW-1185">Reference proteome</keyword>
<dbReference type="AlphaFoldDB" id="A0A3M2M344"/>
<keyword evidence="6 7" id="KW-0472">Membrane</keyword>
<keyword evidence="4 7" id="KW-0812">Transmembrane</keyword>
<evidence type="ECO:0000313" key="9">
    <source>
        <dbReference type="Proteomes" id="UP000278673"/>
    </source>
</evidence>
<evidence type="ECO:0000256" key="2">
    <source>
        <dbReference type="ARBA" id="ARBA00005779"/>
    </source>
</evidence>
<comment type="subcellular location">
    <subcellularLocation>
        <location evidence="1">Cell membrane</location>
        <topology evidence="1">Multi-pass membrane protein</topology>
    </subcellularLocation>
</comment>
<evidence type="ECO:0000256" key="4">
    <source>
        <dbReference type="ARBA" id="ARBA00022692"/>
    </source>
</evidence>
<name>A0A3M2M344_9ACTN</name>
<sequence>MGDIFESAGEALLYGLVGFAVMAVAFLALDLVTPGRLDRVVWKERNRGAAIVLGSQMLGVGWVVMRAVGTSESEDGLGWGLVSTGVYGLAGVVLMILVFVLIGWLAPGPMGAVAFEDRDGQAHPAAWVHGATYLGTALMVGAALS</sequence>
<dbReference type="EMBL" id="RFFJ01000044">
    <property type="protein sequence ID" value="RMI41538.1"/>
    <property type="molecule type" value="Genomic_DNA"/>
</dbReference>
<gene>
    <name evidence="8" type="ORF">EBN88_10815</name>
</gene>
<feature type="transmembrane region" description="Helical" evidence="7">
    <location>
        <begin position="12"/>
        <end position="29"/>
    </location>
</feature>
<keyword evidence="3" id="KW-1003">Cell membrane</keyword>